<evidence type="ECO:0000259" key="1">
    <source>
        <dbReference type="Pfam" id="PF00326"/>
    </source>
</evidence>
<reference evidence="3" key="1">
    <citation type="journal article" date="2019" name="Int. J. Syst. Evol. Microbiol.">
        <title>The Global Catalogue of Microorganisms (GCM) 10K type strain sequencing project: providing services to taxonomists for standard genome sequencing and annotation.</title>
        <authorList>
            <consortium name="The Broad Institute Genomics Platform"/>
            <consortium name="The Broad Institute Genome Sequencing Center for Infectious Disease"/>
            <person name="Wu L."/>
            <person name="Ma J."/>
        </authorList>
    </citation>
    <scope>NUCLEOTIDE SEQUENCE [LARGE SCALE GENOMIC DNA]</scope>
    <source>
        <strain evidence="3">KCTC 13193</strain>
    </source>
</reference>
<evidence type="ECO:0000313" key="3">
    <source>
        <dbReference type="Proteomes" id="UP001595387"/>
    </source>
</evidence>
<dbReference type="Pfam" id="PF00326">
    <property type="entry name" value="Peptidase_S9"/>
    <property type="match status" value="1"/>
</dbReference>
<dbReference type="SUPFAM" id="SSF53474">
    <property type="entry name" value="alpha/beta-Hydrolases"/>
    <property type="match status" value="1"/>
</dbReference>
<dbReference type="EMBL" id="JBHRRZ010000039">
    <property type="protein sequence ID" value="MFC2949940.1"/>
    <property type="molecule type" value="Genomic_DNA"/>
</dbReference>
<dbReference type="InterPro" id="IPR001375">
    <property type="entry name" value="Peptidase_S9_cat"/>
</dbReference>
<evidence type="ECO:0000313" key="2">
    <source>
        <dbReference type="EMBL" id="MFC2949940.1"/>
    </source>
</evidence>
<dbReference type="Proteomes" id="UP001595387">
    <property type="component" value="Unassembled WGS sequence"/>
</dbReference>
<keyword evidence="3" id="KW-1185">Reference proteome</keyword>
<feature type="domain" description="Peptidase S9 prolyl oligopeptidase catalytic" evidence="1">
    <location>
        <begin position="95"/>
        <end position="253"/>
    </location>
</feature>
<dbReference type="PANTHER" id="PTHR47381:SF3">
    <property type="entry name" value="ALPHA_BETA-HYDROLASES SUPERFAMILY PROTEIN"/>
    <property type="match status" value="1"/>
</dbReference>
<name>A0ABV7AB58_9BACI</name>
<dbReference type="RefSeq" id="WP_390307901.1">
    <property type="nucleotide sequence ID" value="NZ_JBHRRZ010000039.1"/>
</dbReference>
<dbReference type="Gene3D" id="3.40.50.1820">
    <property type="entry name" value="alpha/beta hydrolase"/>
    <property type="match status" value="1"/>
</dbReference>
<organism evidence="2 3">
    <name type="scientific">Virgibacillus sediminis</name>
    <dbReference type="NCBI Taxonomy" id="202260"/>
    <lineage>
        <taxon>Bacteria</taxon>
        <taxon>Bacillati</taxon>
        <taxon>Bacillota</taxon>
        <taxon>Bacilli</taxon>
        <taxon>Bacillales</taxon>
        <taxon>Bacillaceae</taxon>
        <taxon>Virgibacillus</taxon>
    </lineage>
</organism>
<protein>
    <submittedName>
        <fullName evidence="2">Prolyl oligopeptidase family serine peptidase</fullName>
    </submittedName>
</protein>
<dbReference type="InterPro" id="IPR029058">
    <property type="entry name" value="AB_hydrolase_fold"/>
</dbReference>
<accession>A0ABV7AB58</accession>
<proteinExistence type="predicted"/>
<gene>
    <name evidence="2" type="ORF">ACFODW_16580</name>
</gene>
<comment type="caution">
    <text evidence="2">The sequence shown here is derived from an EMBL/GenBank/DDBJ whole genome shotgun (WGS) entry which is preliminary data.</text>
</comment>
<sequence length="253" mass="28567">MIGIYEETIKGIPSLVVVEAGRKDDALPLIAYFHGFTSAKEHNLPLAYLLAGKEFRVVLPDSQYHGEREGEESDMKKQVSFWDIVIQNIKELKDIKDQMESRNLIADSRIGVAGTSMGGITTSAALTQYPWISTAAVLMGSPKITTYAKTLVESFKKAGDLPITEEMIGSLYEQLGHYDLSEQPGKLDGRPLLFWHGDSDPVVPFDHSFTFYEQAEKEYTDKDKIRFIKEEGRGHKVSRHAVLETVKWFEKHL</sequence>
<dbReference type="PANTHER" id="PTHR47381">
    <property type="entry name" value="ALPHA/BETA-HYDROLASES SUPERFAMILY PROTEIN"/>
    <property type="match status" value="1"/>
</dbReference>